<reference evidence="2" key="1">
    <citation type="submission" date="2018-02" db="EMBL/GenBank/DDBJ databases">
        <title>Rhizophora mucronata_Transcriptome.</title>
        <authorList>
            <person name="Meera S.P."/>
            <person name="Sreeshan A."/>
            <person name="Augustine A."/>
        </authorList>
    </citation>
    <scope>NUCLEOTIDE SEQUENCE</scope>
    <source>
        <tissue evidence="2">Leaf</tissue>
    </source>
</reference>
<name>A0A2P2NJY1_RHIMU</name>
<evidence type="ECO:0000256" key="1">
    <source>
        <dbReference type="SAM" id="Phobius"/>
    </source>
</evidence>
<proteinExistence type="predicted"/>
<dbReference type="AlphaFoldDB" id="A0A2P2NJY1"/>
<keyword evidence="1" id="KW-0812">Transmembrane</keyword>
<organism evidence="2">
    <name type="scientific">Rhizophora mucronata</name>
    <name type="common">Asiatic mangrove</name>
    <dbReference type="NCBI Taxonomy" id="61149"/>
    <lineage>
        <taxon>Eukaryota</taxon>
        <taxon>Viridiplantae</taxon>
        <taxon>Streptophyta</taxon>
        <taxon>Embryophyta</taxon>
        <taxon>Tracheophyta</taxon>
        <taxon>Spermatophyta</taxon>
        <taxon>Magnoliopsida</taxon>
        <taxon>eudicotyledons</taxon>
        <taxon>Gunneridae</taxon>
        <taxon>Pentapetalae</taxon>
        <taxon>rosids</taxon>
        <taxon>fabids</taxon>
        <taxon>Malpighiales</taxon>
        <taxon>Rhizophoraceae</taxon>
        <taxon>Rhizophora</taxon>
    </lineage>
</organism>
<feature type="transmembrane region" description="Helical" evidence="1">
    <location>
        <begin position="12"/>
        <end position="41"/>
    </location>
</feature>
<accession>A0A2P2NJY1</accession>
<protein>
    <submittedName>
        <fullName evidence="2">Uncharacterized protein</fullName>
    </submittedName>
</protein>
<dbReference type="EMBL" id="GGEC01062283">
    <property type="protein sequence ID" value="MBX42767.1"/>
    <property type="molecule type" value="Transcribed_RNA"/>
</dbReference>
<evidence type="ECO:0000313" key="2">
    <source>
        <dbReference type="EMBL" id="MBX42767.1"/>
    </source>
</evidence>
<sequence>MLNDLCLLSYLLLFIAWLCLMVCMLGCCYFSIQLMAILLLCTL</sequence>
<keyword evidence="1" id="KW-0472">Membrane</keyword>
<keyword evidence="1" id="KW-1133">Transmembrane helix</keyword>